<evidence type="ECO:0000313" key="3">
    <source>
        <dbReference type="Proteomes" id="UP001157006"/>
    </source>
</evidence>
<accession>A0AAV1AAL7</accession>
<dbReference type="AlphaFoldDB" id="A0AAV1AAL7"/>
<evidence type="ECO:0000313" key="2">
    <source>
        <dbReference type="EMBL" id="CAI8606045.1"/>
    </source>
</evidence>
<evidence type="ECO:0000256" key="1">
    <source>
        <dbReference type="SAM" id="MobiDB-lite"/>
    </source>
</evidence>
<organism evidence="2 3">
    <name type="scientific">Vicia faba</name>
    <name type="common">Broad bean</name>
    <name type="synonym">Faba vulgaris</name>
    <dbReference type="NCBI Taxonomy" id="3906"/>
    <lineage>
        <taxon>Eukaryota</taxon>
        <taxon>Viridiplantae</taxon>
        <taxon>Streptophyta</taxon>
        <taxon>Embryophyta</taxon>
        <taxon>Tracheophyta</taxon>
        <taxon>Spermatophyta</taxon>
        <taxon>Magnoliopsida</taxon>
        <taxon>eudicotyledons</taxon>
        <taxon>Gunneridae</taxon>
        <taxon>Pentapetalae</taxon>
        <taxon>rosids</taxon>
        <taxon>fabids</taxon>
        <taxon>Fabales</taxon>
        <taxon>Fabaceae</taxon>
        <taxon>Papilionoideae</taxon>
        <taxon>50 kb inversion clade</taxon>
        <taxon>NPAAA clade</taxon>
        <taxon>Hologalegina</taxon>
        <taxon>IRL clade</taxon>
        <taxon>Fabeae</taxon>
        <taxon>Vicia</taxon>
    </lineage>
</organism>
<reference evidence="2 3" key="1">
    <citation type="submission" date="2023-01" db="EMBL/GenBank/DDBJ databases">
        <authorList>
            <person name="Kreplak J."/>
        </authorList>
    </citation>
    <scope>NUCLEOTIDE SEQUENCE [LARGE SCALE GENOMIC DNA]</scope>
</reference>
<feature type="region of interest" description="Disordered" evidence="1">
    <location>
        <begin position="137"/>
        <end position="165"/>
    </location>
</feature>
<sequence>MLYAYLHFKDGKITRKIRKPRISPSFEEFVVACDLPTSKCLYTSEAPSFIEDFDFLSHLKLFFIKPSIGHKFPLTMWFDTLNARLILYVVTHVLISRKLNVGMMSKTDVVITWLLVNNVEINWSSTYPVKVSSHRHYPPSVSIQPDANRTRNPHNDRINQGPGQARHTRYTWLSCPFLPPKRAQKS</sequence>
<name>A0AAV1AAL7_VICFA</name>
<dbReference type="Proteomes" id="UP001157006">
    <property type="component" value="Chromosome 3"/>
</dbReference>
<keyword evidence="3" id="KW-1185">Reference proteome</keyword>
<proteinExistence type="predicted"/>
<dbReference type="EMBL" id="OX451738">
    <property type="protein sequence ID" value="CAI8606045.1"/>
    <property type="molecule type" value="Genomic_DNA"/>
</dbReference>
<protein>
    <submittedName>
        <fullName evidence="2">Uncharacterized protein</fullName>
    </submittedName>
</protein>
<gene>
    <name evidence="2" type="ORF">VFH_III211080</name>
</gene>